<evidence type="ECO:0000256" key="3">
    <source>
        <dbReference type="ARBA" id="ARBA00023251"/>
    </source>
</evidence>
<dbReference type="InterPro" id="IPR029068">
    <property type="entry name" value="Glyas_Bleomycin-R_OHBP_Dase"/>
</dbReference>
<name>A0A251Y7W4_9MICO</name>
<evidence type="ECO:0000313" key="6">
    <source>
        <dbReference type="Proteomes" id="UP000194837"/>
    </source>
</evidence>
<dbReference type="Pfam" id="PF00903">
    <property type="entry name" value="Glyoxalase"/>
    <property type="match status" value="1"/>
</dbReference>
<evidence type="ECO:0000256" key="1">
    <source>
        <dbReference type="ARBA" id="ARBA00011051"/>
    </source>
</evidence>
<dbReference type="CDD" id="cd08349">
    <property type="entry name" value="BLMA_like"/>
    <property type="match status" value="1"/>
</dbReference>
<keyword evidence="3" id="KW-0046">Antibiotic resistance</keyword>
<comment type="caution">
    <text evidence="5">The sequence shown here is derived from an EMBL/GenBank/DDBJ whole genome shotgun (WGS) entry which is preliminary data.</text>
</comment>
<dbReference type="GO" id="GO:0046677">
    <property type="term" value="P:response to antibiotic"/>
    <property type="evidence" value="ECO:0007669"/>
    <property type="project" value="UniProtKB-KW"/>
</dbReference>
<sequence length="212" mass="22974">MEAFEVTVRGERWRIAEREPAGATPTYDLTRLSGPDGGTYGITVGGAHLTREQLIAEAAVCEHGRMDPDAEPDLVPGLLVTDLAASLAFWRDLCGFAVQYDRPAEGFAYIARGGAHLMLEQAGIIRNWVSGPLERPYGRGINFQIAVEDADVVAAALAAAGVALFLEPETTWYRIGDEETGVRQFLVQDPDGYLVRFQSSIGRRPAEGPAAR</sequence>
<dbReference type="PROSITE" id="PS51819">
    <property type="entry name" value="VOC"/>
    <property type="match status" value="1"/>
</dbReference>
<feature type="domain" description="VOC" evidence="4">
    <location>
        <begin position="71"/>
        <end position="200"/>
    </location>
</feature>
<organism evidence="5 6">
    <name type="scientific">Clavibacter michiganensis</name>
    <dbReference type="NCBI Taxonomy" id="28447"/>
    <lineage>
        <taxon>Bacteria</taxon>
        <taxon>Bacillati</taxon>
        <taxon>Actinomycetota</taxon>
        <taxon>Actinomycetes</taxon>
        <taxon>Micrococcales</taxon>
        <taxon>Microbacteriaceae</taxon>
        <taxon>Clavibacter</taxon>
    </lineage>
</organism>
<accession>A0A251Y7W4</accession>
<dbReference type="RefSeq" id="WP_206601357.1">
    <property type="nucleotide sequence ID" value="NZ_MDJW01000008.1"/>
</dbReference>
<dbReference type="InterPro" id="IPR000335">
    <property type="entry name" value="Bleomycin-R"/>
</dbReference>
<dbReference type="AlphaFoldDB" id="A0A251Y7W4"/>
<reference evidence="5 6" key="1">
    <citation type="submission" date="2016-08" db="EMBL/GenBank/DDBJ databases">
        <title>Genome sequence of Clavibacter michiganensis spp strain CFBP7494.</title>
        <authorList>
            <person name="Thapa S.P."/>
            <person name="Coaker G."/>
            <person name="Jacques M.-A."/>
        </authorList>
    </citation>
    <scope>NUCLEOTIDE SEQUENCE [LARGE SCALE GENOMIC DNA]</scope>
    <source>
        <strain evidence="5">CFBP7494</strain>
    </source>
</reference>
<dbReference type="EMBL" id="MDJW01000008">
    <property type="protein sequence ID" value="OUE20364.1"/>
    <property type="molecule type" value="Genomic_DNA"/>
</dbReference>
<dbReference type="Proteomes" id="UP000194837">
    <property type="component" value="Unassembled WGS sequence"/>
</dbReference>
<evidence type="ECO:0000259" key="4">
    <source>
        <dbReference type="PROSITE" id="PS51819"/>
    </source>
</evidence>
<evidence type="ECO:0000313" key="5">
    <source>
        <dbReference type="EMBL" id="OUE20364.1"/>
    </source>
</evidence>
<evidence type="ECO:0000256" key="2">
    <source>
        <dbReference type="ARBA" id="ARBA00021572"/>
    </source>
</evidence>
<gene>
    <name evidence="5" type="ORF">BFL34_01179</name>
</gene>
<protein>
    <recommendedName>
        <fullName evidence="2">Bleomycin resistance protein</fullName>
    </recommendedName>
</protein>
<proteinExistence type="inferred from homology"/>
<dbReference type="InterPro" id="IPR037523">
    <property type="entry name" value="VOC_core"/>
</dbReference>
<comment type="similarity">
    <text evidence="1">Belongs to the bleomycin resistance protein family.</text>
</comment>
<dbReference type="SUPFAM" id="SSF54593">
    <property type="entry name" value="Glyoxalase/Bleomycin resistance protein/Dihydroxybiphenyl dioxygenase"/>
    <property type="match status" value="1"/>
</dbReference>
<dbReference type="InterPro" id="IPR004360">
    <property type="entry name" value="Glyas_Fos-R_dOase_dom"/>
</dbReference>
<dbReference type="Gene3D" id="3.10.180.10">
    <property type="entry name" value="2,3-Dihydroxybiphenyl 1,2-Dioxygenase, domain 1"/>
    <property type="match status" value="1"/>
</dbReference>